<proteinExistence type="predicted"/>
<evidence type="ECO:0000313" key="3">
    <source>
        <dbReference type="Proteomes" id="UP000620075"/>
    </source>
</evidence>
<gene>
    <name evidence="2" type="ORF">JF888_05475</name>
</gene>
<evidence type="ECO:0000313" key="2">
    <source>
        <dbReference type="EMBL" id="MBJ7602628.1"/>
    </source>
</evidence>
<evidence type="ECO:0000259" key="1">
    <source>
        <dbReference type="SMART" id="SM00834"/>
    </source>
</evidence>
<accession>A0A934ND04</accession>
<dbReference type="EMBL" id="JAEKNQ010000021">
    <property type="protein sequence ID" value="MBJ7602628.1"/>
    <property type="molecule type" value="Genomic_DNA"/>
</dbReference>
<dbReference type="Pfam" id="PF09723">
    <property type="entry name" value="Zn_ribbon_8"/>
    <property type="match status" value="1"/>
</dbReference>
<comment type="caution">
    <text evidence="2">The sequence shown here is derived from an EMBL/GenBank/DDBJ whole genome shotgun (WGS) entry which is preliminary data.</text>
</comment>
<feature type="domain" description="Putative regulatory protein FmdB zinc ribbon" evidence="1">
    <location>
        <begin position="1"/>
        <end position="43"/>
    </location>
</feature>
<name>A0A934ND04_9BACT</name>
<sequence length="76" mass="7914">MPIYEYRCQDCQGSFERLISFSERGRSQVCPSCESLRTSVQVSSFAAVGAASESRSLPMAPQAGGGCCGGACGCGH</sequence>
<dbReference type="InterPro" id="IPR013429">
    <property type="entry name" value="Regulatory_FmdB_Zinc_ribbon"/>
</dbReference>
<reference evidence="2 3" key="1">
    <citation type="submission" date="2020-10" db="EMBL/GenBank/DDBJ databases">
        <title>Ca. Dormibacterota MAGs.</title>
        <authorList>
            <person name="Montgomery K."/>
        </authorList>
    </citation>
    <scope>NUCLEOTIDE SEQUENCE [LARGE SCALE GENOMIC DNA]</scope>
    <source>
        <strain evidence="2">SC8811_S16_3</strain>
    </source>
</reference>
<dbReference type="RefSeq" id="WP_338177303.1">
    <property type="nucleotide sequence ID" value="NZ_JAEKNQ010000021.1"/>
</dbReference>
<dbReference type="SMART" id="SM00834">
    <property type="entry name" value="CxxC_CXXC_SSSS"/>
    <property type="match status" value="1"/>
</dbReference>
<dbReference type="NCBIfam" id="TIGR02605">
    <property type="entry name" value="CxxC_CxxC_SSSS"/>
    <property type="match status" value="1"/>
</dbReference>
<protein>
    <submittedName>
        <fullName evidence="2">Zinc ribbon domain-containing protein</fullName>
    </submittedName>
</protein>
<dbReference type="Proteomes" id="UP000620075">
    <property type="component" value="Unassembled WGS sequence"/>
</dbReference>
<dbReference type="AlphaFoldDB" id="A0A934ND04"/>
<organism evidence="2 3">
    <name type="scientific">Candidatus Dormiibacter inghamiae</name>
    <dbReference type="NCBI Taxonomy" id="3127013"/>
    <lineage>
        <taxon>Bacteria</taxon>
        <taxon>Bacillati</taxon>
        <taxon>Candidatus Dormiibacterota</taxon>
        <taxon>Candidatus Dormibacteria</taxon>
        <taxon>Candidatus Dormibacterales</taxon>
        <taxon>Candidatus Dormibacteraceae</taxon>
        <taxon>Candidatus Dormiibacter</taxon>
    </lineage>
</organism>